<name>A0A9N9NND3_9GLOM</name>
<gene>
    <name evidence="2" type="ORF">RFULGI_LOCUS13110</name>
</gene>
<evidence type="ECO:0000256" key="1">
    <source>
        <dbReference type="SAM" id="MobiDB-lite"/>
    </source>
</evidence>
<feature type="region of interest" description="Disordered" evidence="1">
    <location>
        <begin position="88"/>
        <end position="111"/>
    </location>
</feature>
<proteinExistence type="predicted"/>
<evidence type="ECO:0000313" key="2">
    <source>
        <dbReference type="EMBL" id="CAG8744241.1"/>
    </source>
</evidence>
<keyword evidence="3" id="KW-1185">Reference proteome</keyword>
<dbReference type="AlphaFoldDB" id="A0A9N9NND3"/>
<dbReference type="OrthoDB" id="5577072at2759"/>
<feature type="compositionally biased region" description="Basic and acidic residues" evidence="1">
    <location>
        <begin position="88"/>
        <end position="105"/>
    </location>
</feature>
<dbReference type="EMBL" id="CAJVPZ010033406">
    <property type="protein sequence ID" value="CAG8744241.1"/>
    <property type="molecule type" value="Genomic_DNA"/>
</dbReference>
<reference evidence="2" key="1">
    <citation type="submission" date="2021-06" db="EMBL/GenBank/DDBJ databases">
        <authorList>
            <person name="Kallberg Y."/>
            <person name="Tangrot J."/>
            <person name="Rosling A."/>
        </authorList>
    </citation>
    <scope>NUCLEOTIDE SEQUENCE</scope>
    <source>
        <strain evidence="2">IN212</strain>
    </source>
</reference>
<accession>A0A9N9NND3</accession>
<feature type="region of interest" description="Disordered" evidence="1">
    <location>
        <begin position="1"/>
        <end position="24"/>
    </location>
</feature>
<sequence length="111" mass="12263">RSQALAATRSKESDKSKTTNVKTTSVKTLDNSVKTTSVKTTNVKILDNSVESLKQQALDEILKSPKTDSDIEQPESTLVLQVEKNKNLKSKKENGSDLEAFRREVASLPDE</sequence>
<evidence type="ECO:0000313" key="3">
    <source>
        <dbReference type="Proteomes" id="UP000789396"/>
    </source>
</evidence>
<protein>
    <submittedName>
        <fullName evidence="2">19558_t:CDS:1</fullName>
    </submittedName>
</protein>
<feature type="non-terminal residue" evidence="2">
    <location>
        <position position="1"/>
    </location>
</feature>
<dbReference type="Proteomes" id="UP000789396">
    <property type="component" value="Unassembled WGS sequence"/>
</dbReference>
<organism evidence="2 3">
    <name type="scientific">Racocetra fulgida</name>
    <dbReference type="NCBI Taxonomy" id="60492"/>
    <lineage>
        <taxon>Eukaryota</taxon>
        <taxon>Fungi</taxon>
        <taxon>Fungi incertae sedis</taxon>
        <taxon>Mucoromycota</taxon>
        <taxon>Glomeromycotina</taxon>
        <taxon>Glomeromycetes</taxon>
        <taxon>Diversisporales</taxon>
        <taxon>Gigasporaceae</taxon>
        <taxon>Racocetra</taxon>
    </lineage>
</organism>
<comment type="caution">
    <text evidence="2">The sequence shown here is derived from an EMBL/GenBank/DDBJ whole genome shotgun (WGS) entry which is preliminary data.</text>
</comment>
<feature type="non-terminal residue" evidence="2">
    <location>
        <position position="111"/>
    </location>
</feature>